<accession>A0A3P9HAS4</accession>
<evidence type="ECO:0000256" key="3">
    <source>
        <dbReference type="ARBA" id="ARBA00022989"/>
    </source>
</evidence>
<reference evidence="7" key="3">
    <citation type="submission" date="2025-08" db="UniProtKB">
        <authorList>
            <consortium name="Ensembl"/>
        </authorList>
    </citation>
    <scope>IDENTIFICATION</scope>
    <source>
        <strain evidence="7">HSOK</strain>
    </source>
</reference>
<proteinExistence type="predicted"/>
<evidence type="ECO:0000256" key="4">
    <source>
        <dbReference type="ARBA" id="ARBA00023136"/>
    </source>
</evidence>
<comment type="subcellular location">
    <subcellularLocation>
        <location evidence="1">Membrane</location>
        <topology evidence="1">Multi-pass membrane protein</topology>
    </subcellularLocation>
</comment>
<keyword evidence="2 6" id="KW-0812">Transmembrane</keyword>
<dbReference type="Pfam" id="PF03619">
    <property type="entry name" value="Solute_trans_a"/>
    <property type="match status" value="1"/>
</dbReference>
<dbReference type="GO" id="GO:0016020">
    <property type="term" value="C:membrane"/>
    <property type="evidence" value="ECO:0007669"/>
    <property type="project" value="UniProtKB-SubCell"/>
</dbReference>
<evidence type="ECO:0000256" key="5">
    <source>
        <dbReference type="SAM" id="MobiDB-lite"/>
    </source>
</evidence>
<name>A0A3P9HAS4_ORYLA</name>
<keyword evidence="4 6" id="KW-0472">Membrane</keyword>
<evidence type="ECO:0000313" key="7">
    <source>
        <dbReference type="Ensembl" id="ENSORLP00015004871.1"/>
    </source>
</evidence>
<keyword evidence="3 6" id="KW-1133">Transmembrane helix</keyword>
<evidence type="ECO:0000256" key="2">
    <source>
        <dbReference type="ARBA" id="ARBA00022692"/>
    </source>
</evidence>
<feature type="transmembrane region" description="Helical" evidence="6">
    <location>
        <begin position="93"/>
        <end position="114"/>
    </location>
</feature>
<organism evidence="7 8">
    <name type="scientific">Oryzias latipes</name>
    <name type="common">Japanese rice fish</name>
    <name type="synonym">Japanese killifish</name>
    <dbReference type="NCBI Taxonomy" id="8090"/>
    <lineage>
        <taxon>Eukaryota</taxon>
        <taxon>Metazoa</taxon>
        <taxon>Chordata</taxon>
        <taxon>Craniata</taxon>
        <taxon>Vertebrata</taxon>
        <taxon>Euteleostomi</taxon>
        <taxon>Actinopterygii</taxon>
        <taxon>Neopterygii</taxon>
        <taxon>Teleostei</taxon>
        <taxon>Neoteleostei</taxon>
        <taxon>Acanthomorphata</taxon>
        <taxon>Ovalentaria</taxon>
        <taxon>Atherinomorphae</taxon>
        <taxon>Beloniformes</taxon>
        <taxon>Adrianichthyidae</taxon>
        <taxon>Oryziinae</taxon>
        <taxon>Oryzias</taxon>
    </lineage>
</organism>
<feature type="region of interest" description="Disordered" evidence="5">
    <location>
        <begin position="361"/>
        <end position="380"/>
    </location>
</feature>
<reference evidence="7 8" key="2">
    <citation type="submission" date="2017-04" db="EMBL/GenBank/DDBJ databases">
        <title>CpG methylation of centromeres and impact of large insertions on vertebrate speciation.</title>
        <authorList>
            <person name="Ichikawa K."/>
            <person name="Yoshimura J."/>
            <person name="Morishita S."/>
        </authorList>
    </citation>
    <scope>NUCLEOTIDE SEQUENCE</scope>
    <source>
        <strain evidence="7 8">HSOK</strain>
    </source>
</reference>
<dbReference type="SMART" id="SM01417">
    <property type="entry name" value="Solute_trans_a"/>
    <property type="match status" value="1"/>
</dbReference>
<evidence type="ECO:0000256" key="6">
    <source>
        <dbReference type="SAM" id="Phobius"/>
    </source>
</evidence>
<dbReference type="AlphaFoldDB" id="A0A3P9HAS4"/>
<reference evidence="7" key="4">
    <citation type="submission" date="2025-09" db="UniProtKB">
        <authorList>
            <consortium name="Ensembl"/>
        </authorList>
    </citation>
    <scope>IDENTIFICATION</scope>
    <source>
        <strain evidence="7">HSOK</strain>
    </source>
</reference>
<dbReference type="Proteomes" id="UP000265200">
    <property type="component" value="Chromosome 19"/>
</dbReference>
<dbReference type="PANTHER" id="PTHR23423">
    <property type="entry name" value="ORGANIC SOLUTE TRANSPORTER-RELATED"/>
    <property type="match status" value="1"/>
</dbReference>
<sequence>MIRPQRRDVPPPERLGGDVPLVHALQPSAVPMGPNISWLSEAPLLGPDQPIFLMTPAAQAVSGFFVWTALLLTCHQIYMHLRFYSSPREQRHIVRILFIVPIYAFDSWLSLLFFTNDQYYVYFDTIRDCYEAFVIYNFLSLCYEYLGGESAIMAEIRGKPIESSCVFGTCCLGGTGLLHRLPEVLQAGHAAVLRGQTAHGRHHRRPAGVRKIQRRGFQRCQRLPVRHHHLQRLRQPVPLRPLPLLLRHPGAAQPLPTRAEVLHGQVGHLPVLLAGHAAGHPGEVRRHPSDQLDGRVRRRGDGRRRLPELHHLHRDVFRGAGSAARLHLHRLRGQKSGFQRTGSVLWRVRSLRPDEEHLQQLKGDHEPRRHGPGRHPQLLPGLPAVHAAAHAGAGGATAAARPPQPRRGRRPQRHGEDSPA</sequence>
<dbReference type="Ensembl" id="ENSORLT00015006872.1">
    <property type="protein sequence ID" value="ENSORLP00015004871.1"/>
    <property type="gene ID" value="ENSORLG00015005644.1"/>
</dbReference>
<dbReference type="InterPro" id="IPR005178">
    <property type="entry name" value="Ostalpha/TMEM184C"/>
</dbReference>
<feature type="region of interest" description="Disordered" evidence="5">
    <location>
        <begin position="388"/>
        <end position="420"/>
    </location>
</feature>
<evidence type="ECO:0000313" key="8">
    <source>
        <dbReference type="Proteomes" id="UP000265200"/>
    </source>
</evidence>
<evidence type="ECO:0000256" key="1">
    <source>
        <dbReference type="ARBA" id="ARBA00004141"/>
    </source>
</evidence>
<feature type="compositionally biased region" description="Low complexity" evidence="5">
    <location>
        <begin position="388"/>
        <end position="401"/>
    </location>
</feature>
<protein>
    <submittedName>
        <fullName evidence="7">Transmembrane protein 184bb</fullName>
    </submittedName>
</protein>
<reference key="1">
    <citation type="journal article" date="2007" name="Nature">
        <title>The medaka draft genome and insights into vertebrate genome evolution.</title>
        <authorList>
            <person name="Kasahara M."/>
            <person name="Naruse K."/>
            <person name="Sasaki S."/>
            <person name="Nakatani Y."/>
            <person name="Qu W."/>
            <person name="Ahsan B."/>
            <person name="Yamada T."/>
            <person name="Nagayasu Y."/>
            <person name="Doi K."/>
            <person name="Kasai Y."/>
            <person name="Jindo T."/>
            <person name="Kobayashi D."/>
            <person name="Shimada A."/>
            <person name="Toyoda A."/>
            <person name="Kuroki Y."/>
            <person name="Fujiyama A."/>
            <person name="Sasaki T."/>
            <person name="Shimizu A."/>
            <person name="Asakawa S."/>
            <person name="Shimizu N."/>
            <person name="Hashimoto S."/>
            <person name="Yang J."/>
            <person name="Lee Y."/>
            <person name="Matsushima K."/>
            <person name="Sugano S."/>
            <person name="Sakaizumi M."/>
            <person name="Narita T."/>
            <person name="Ohishi K."/>
            <person name="Haga S."/>
            <person name="Ohta F."/>
            <person name="Nomoto H."/>
            <person name="Nogata K."/>
            <person name="Morishita T."/>
            <person name="Endo T."/>
            <person name="Shin-I T."/>
            <person name="Takeda H."/>
            <person name="Morishita S."/>
            <person name="Kohara Y."/>
        </authorList>
    </citation>
    <scope>NUCLEOTIDE SEQUENCE [LARGE SCALE GENOMIC DNA]</scope>
    <source>
        <strain>Hd-rR</strain>
    </source>
</reference>
<feature type="transmembrane region" description="Helical" evidence="6">
    <location>
        <begin position="51"/>
        <end position="72"/>
    </location>
</feature>